<organism evidence="1">
    <name type="scientific">Cryptosporidium hominis</name>
    <dbReference type="NCBI Taxonomy" id="237895"/>
    <lineage>
        <taxon>Eukaryota</taxon>
        <taxon>Sar</taxon>
        <taxon>Alveolata</taxon>
        <taxon>Apicomplexa</taxon>
        <taxon>Conoidasida</taxon>
        <taxon>Coccidia</taxon>
        <taxon>Eucoccidiorida</taxon>
        <taxon>Eimeriorina</taxon>
        <taxon>Cryptosporidiidae</taxon>
        <taxon>Cryptosporidium</taxon>
    </lineage>
</organism>
<proteinExistence type="predicted"/>
<dbReference type="VEuPathDB" id="CryptoDB:CHUDEA7_2820"/>
<dbReference type="VEuPathDB" id="CryptoDB:GY17_00002082"/>
<reference evidence="1" key="2">
    <citation type="submission" date="2015-08" db="EMBL/GenBank/DDBJ databases">
        <authorList>
            <person name="Babu N.S."/>
            <person name="Beckwith C.J."/>
            <person name="Beseler K.G."/>
            <person name="Brison A."/>
            <person name="Carone J.V."/>
            <person name="Caskin T.P."/>
            <person name="Diamond M."/>
            <person name="Durham M.E."/>
            <person name="Foxe J.M."/>
            <person name="Go M."/>
            <person name="Henderson B.A."/>
            <person name="Jones I.B."/>
            <person name="McGettigan J.A."/>
            <person name="Micheletti S.J."/>
            <person name="Nasrallah M.E."/>
            <person name="Ortiz D."/>
            <person name="Piller C.R."/>
            <person name="Privatt S.R."/>
            <person name="Schneider S.L."/>
            <person name="Sharp S."/>
            <person name="Smith T.C."/>
            <person name="Stanton J.D."/>
            <person name="Ullery H.E."/>
            <person name="Wilson R.J."/>
            <person name="Serrano M.G."/>
            <person name="Buck G."/>
            <person name="Lee V."/>
            <person name="Wang Y."/>
            <person name="Carvalho R."/>
            <person name="Voegtly L."/>
            <person name="Shi R."/>
            <person name="Duckworth R."/>
            <person name="Johnson A."/>
            <person name="Loviza R."/>
            <person name="Walstead R."/>
            <person name="Shah Z."/>
            <person name="Kiflezghi M."/>
            <person name="Wade K."/>
            <person name="Ball S.L."/>
            <person name="Bradley K.W."/>
            <person name="Asai D.J."/>
            <person name="Bowman C.A."/>
            <person name="Russell D.A."/>
            <person name="Pope W.H."/>
            <person name="Jacobs-Sera D."/>
            <person name="Hendrix R.W."/>
            <person name="Hatfull G.F."/>
        </authorList>
    </citation>
    <scope>NUCLEOTIDE SEQUENCE [LARGE SCALE GENOMIC DNA]</scope>
</reference>
<keyword evidence="3" id="KW-1185">Reference proteome</keyword>
<sequence length="883" mass="105764">MQFSKFQSLRSSISTAENEQQLFNDNIRSTFGDRLYFSNYDDELKDELNLSLNSREKKTLENDEYIETWEGNDEGLLWGKKEARDKSWKEEWIEQRNIPKDSNISQVPYSEDESPNKVNFQCLKNELRENSSEQSLSLCEKFENCNRASLGQLIGVDYKKNRRWKEKWFRRGRKLFVRKFVQQLCENNSRVLKVWFEDSEFIFDSINIHPNPNKLSWKLVRNNKYGKIISDQKEWKESNDFYDDYNIILYEERGISNGSNKYPYFYSKRKKVFKDNSEIIYSKYYKGYSGKNETFDIETISSGHCSSNLTFDGLCPTNSVDDIKYSESWSECIEIDSHGNKKGRKYGDKDNTELHEVWFEEIDGSKECDIWYENDEMQWGEKKGYSKSNNESFKVKWENKKEQGGLKREKYIEKNWEKVGEQNSWGEKFIEVVDQTSLGKKIQIVKENWYNNGAEVFREECNEESQFNDLDEDKLPDLITRRGEKRGERFATGETWSEDWNESLERSEINKKIIRTRLFTDKWWTKKNGEKWGEKKTIKLKRESNYDRNSKILDEKVLDSIPENEHLYIENTESWYLSEFEEYSDTWETDGLNQHGYKKGIDRKHDNNRFVKWEEKWNKDHLKKLKKKCTWELMDDSGLIEVWTEDQFQDQSGNFIVNKRGRKYNLDNRTEVIEEWEETCNDDGNGNLYTKKQGKGRENWYLDEFGKSDYTGEQWAVKQGFDNEGSWSERWSERSGYKEAWKKGENRYGDKWEEEWKEDFENKWKWARKSGENNVGDLWKEEWREEIDTTNHISKKSASKKGKKMISGEEWSEEWGELYYGIGNESMGDGGIHAEYMEKWANKYATDGSGNEWGNSWGDMWNWSTKVKSWGEKWENNNITEKW</sequence>
<protein>
    <submittedName>
        <fullName evidence="1">Uncharacterized protein</fullName>
    </submittedName>
</protein>
<dbReference type="VEuPathDB" id="CryptoDB:ChTU502y2012_407g1390"/>
<dbReference type="VEuPathDB" id="CryptoDB:Chro.70319"/>
<name>A0A0S4TIP6_CRYHO</name>
<gene>
    <name evidence="1" type="ORF">CHUDEA7_2820</name>
    <name evidence="2" type="ORF">GY17_00002082</name>
</gene>
<dbReference type="Proteomes" id="UP000199752">
    <property type="component" value="Chromosome 7"/>
</dbReference>
<evidence type="ECO:0000313" key="2">
    <source>
        <dbReference type="EMBL" id="PPS94741.1"/>
    </source>
</evidence>
<dbReference type="EMBL" id="LN877953">
    <property type="protein sequence ID" value="CUV07268.1"/>
    <property type="molecule type" value="Genomic_DNA"/>
</dbReference>
<evidence type="ECO:0000313" key="1">
    <source>
        <dbReference type="EMBL" id="CUV07268.1"/>
    </source>
</evidence>
<accession>A0A0S4TIP6</accession>
<reference evidence="2 3" key="3">
    <citation type="submission" date="2017-10" db="EMBL/GenBank/DDBJ databases">
        <title>Consistent, comparative and evidence-based genome annotation and re-annotation for the closely-related species, Cryptosporidium parvum, C. hominis and C. tyzzeri.</title>
        <authorList>
            <person name="Baptista R.P."/>
            <person name="Li Y."/>
            <person name="Sateriale A."/>
            <person name="Striepen B."/>
            <person name="Kissinger J.C."/>
        </authorList>
    </citation>
    <scope>NUCLEOTIDE SEQUENCE [LARGE SCALE GENOMIC DNA]</scope>
    <source>
        <strain evidence="2">30976</strain>
    </source>
</reference>
<dbReference type="AlphaFoldDB" id="A0A0S4TIP6"/>
<dbReference type="Proteomes" id="UP001429100">
    <property type="component" value="Unassembled WGS sequence"/>
</dbReference>
<reference evidence="2 3" key="1">
    <citation type="submission" date="2014-11" db="EMBL/GenBank/DDBJ databases">
        <title>Comparative genomic analysis of Cryptosporidium hominis reveals occurrence of genetic recombination in virulent subtypes.</title>
        <authorList>
            <person name="Guo Y."/>
            <person name="Tang K."/>
            <person name="Frace M."/>
            <person name="Li N."/>
            <person name="Roellig D.M."/>
            <person name="Sammons S."/>
            <person name="Knipe K."/>
            <person name="Rowe L."/>
            <person name="Feng Y."/>
            <person name="Xiao L."/>
        </authorList>
    </citation>
    <scope>NUCLEOTIDE SEQUENCE [LARGE SCALE GENOMIC DNA]</scope>
    <source>
        <strain evidence="2">30976</strain>
    </source>
</reference>
<dbReference type="EMBL" id="JTAI01000004">
    <property type="protein sequence ID" value="PPS94741.1"/>
    <property type="molecule type" value="Genomic_DNA"/>
</dbReference>
<evidence type="ECO:0000313" key="3">
    <source>
        <dbReference type="Proteomes" id="UP001429100"/>
    </source>
</evidence>